<keyword evidence="5" id="KW-0863">Zinc-finger</keyword>
<dbReference type="InterPro" id="IPR040366">
    <property type="entry name" value="Nab2/ZC3H14"/>
</dbReference>
<dbReference type="GO" id="GO:0008270">
    <property type="term" value="F:zinc ion binding"/>
    <property type="evidence" value="ECO:0007669"/>
    <property type="project" value="UniProtKB-KW"/>
</dbReference>
<accession>G3B6X1</accession>
<comment type="similarity">
    <text evidence="2">Belongs to the ZC3H14 family.</text>
</comment>
<evidence type="ECO:0000313" key="12">
    <source>
        <dbReference type="Proteomes" id="UP000000707"/>
    </source>
</evidence>
<dbReference type="Pfam" id="PF21803">
    <property type="entry name" value="Nab2-zf4"/>
    <property type="match status" value="1"/>
</dbReference>
<comment type="subcellular location">
    <subcellularLocation>
        <location evidence="1">Nucleus</location>
    </subcellularLocation>
</comment>
<dbReference type="Pfam" id="PF21457">
    <property type="entry name" value="zf-CCCH_2-like_3"/>
    <property type="match status" value="1"/>
</dbReference>
<reference evidence="11 12" key="1">
    <citation type="journal article" date="2011" name="Proc. Natl. Acad. Sci. U.S.A.">
        <title>Comparative genomics of xylose-fermenting fungi for enhanced biofuel production.</title>
        <authorList>
            <person name="Wohlbach D.J."/>
            <person name="Kuo A."/>
            <person name="Sato T.K."/>
            <person name="Potts K.M."/>
            <person name="Salamov A.A."/>
            <person name="LaButti K.M."/>
            <person name="Sun H."/>
            <person name="Clum A."/>
            <person name="Pangilinan J.L."/>
            <person name="Lindquist E.A."/>
            <person name="Lucas S."/>
            <person name="Lapidus A."/>
            <person name="Jin M."/>
            <person name="Gunawan C."/>
            <person name="Balan V."/>
            <person name="Dale B.E."/>
            <person name="Jeffries T.W."/>
            <person name="Zinkel R."/>
            <person name="Barry K.W."/>
            <person name="Grigoriev I.V."/>
            <person name="Gasch A.P."/>
        </authorList>
    </citation>
    <scope>NUCLEOTIDE SEQUENCE [LARGE SCALE GENOMIC DNA]</scope>
    <source>
        <strain evidence="12">ATCC 10573 / BCRC 21748 / CBS 615 / JCM 9827 / NBRC 10315 / NRRL Y-1498 / VKM Y-70</strain>
    </source>
</reference>
<gene>
    <name evidence="11" type="ORF">CANTEDRAFT_114346</name>
</gene>
<dbReference type="OrthoDB" id="438553at2759"/>
<feature type="region of interest" description="Disordered" evidence="8">
    <location>
        <begin position="42"/>
        <end position="119"/>
    </location>
</feature>
<evidence type="ECO:0000313" key="11">
    <source>
        <dbReference type="EMBL" id="EGV63524.1"/>
    </source>
</evidence>
<dbReference type="EMBL" id="GL996524">
    <property type="protein sequence ID" value="EGV63524.1"/>
    <property type="molecule type" value="Genomic_DNA"/>
</dbReference>
<dbReference type="Proteomes" id="UP000000707">
    <property type="component" value="Unassembled WGS sequence"/>
</dbReference>
<protein>
    <recommendedName>
        <fullName evidence="13">C3H1-type domain-containing protein</fullName>
    </recommendedName>
</protein>
<keyword evidence="7" id="KW-0539">Nucleus</keyword>
<dbReference type="PANTHER" id="PTHR14738:SF29">
    <property type="entry name" value="ZINC FINGER CCCH DOMAIN-CONTAINING PROTEIN 14"/>
    <property type="match status" value="1"/>
</dbReference>
<evidence type="ECO:0000256" key="5">
    <source>
        <dbReference type="ARBA" id="ARBA00022771"/>
    </source>
</evidence>
<proteinExistence type="inferred from homology"/>
<evidence type="ECO:0000256" key="3">
    <source>
        <dbReference type="ARBA" id="ARBA00022723"/>
    </source>
</evidence>
<dbReference type="GO" id="GO:0005737">
    <property type="term" value="C:cytoplasm"/>
    <property type="evidence" value="ECO:0007669"/>
    <property type="project" value="TreeGrafter"/>
</dbReference>
<evidence type="ECO:0000256" key="4">
    <source>
        <dbReference type="ARBA" id="ARBA00022737"/>
    </source>
</evidence>
<evidence type="ECO:0000256" key="6">
    <source>
        <dbReference type="ARBA" id="ARBA00022833"/>
    </source>
</evidence>
<keyword evidence="4" id="KW-0677">Repeat</keyword>
<feature type="region of interest" description="Disordered" evidence="8">
    <location>
        <begin position="1"/>
        <end position="23"/>
    </location>
</feature>
<feature type="region of interest" description="Disordered" evidence="8">
    <location>
        <begin position="375"/>
        <end position="397"/>
    </location>
</feature>
<feature type="compositionally biased region" description="Low complexity" evidence="8">
    <location>
        <begin position="46"/>
        <end position="73"/>
    </location>
</feature>
<feature type="domain" description="Nab2 type CCCH zinc finger 4" evidence="10">
    <location>
        <begin position="248"/>
        <end position="273"/>
    </location>
</feature>
<feature type="domain" description="RNA-binding Nab2-type zinc finger" evidence="9">
    <location>
        <begin position="169"/>
        <end position="197"/>
    </location>
</feature>
<evidence type="ECO:0000256" key="7">
    <source>
        <dbReference type="ARBA" id="ARBA00023242"/>
    </source>
</evidence>
<evidence type="ECO:0000259" key="9">
    <source>
        <dbReference type="Pfam" id="PF21457"/>
    </source>
</evidence>
<dbReference type="PANTHER" id="PTHR14738">
    <property type="entry name" value="ZINC FINGER CCCH DOMAIN-CONTAINING PROTEIN 14"/>
    <property type="match status" value="1"/>
</dbReference>
<dbReference type="GO" id="GO:0008143">
    <property type="term" value="F:poly(A) binding"/>
    <property type="evidence" value="ECO:0007669"/>
    <property type="project" value="InterPro"/>
</dbReference>
<dbReference type="AlphaFoldDB" id="G3B6X1"/>
<keyword evidence="3" id="KW-0479">Metal-binding</keyword>
<keyword evidence="6" id="KW-0862">Zinc</keyword>
<feature type="region of interest" description="Disordered" evidence="8">
    <location>
        <begin position="271"/>
        <end position="301"/>
    </location>
</feature>
<sequence length="417" mass="46381">MSSSNNSNNNSSSNNSSSNNNNKFNLHRWYKYQFKHLKHQLNHKTPQPQNPFQAAQPPVQSHPFQQQNNSSSLDLDDSMEQERVDFRNLPNRPNSKFRQGIKTRGGGVGKQRSNNNLGPKAFGANAANLERAMNAGGENMKFVARAPKGRCDKFPNCKDRECRFSHPTKVCNAWPACPNPPGTCNFLHPNEDQELMAKLEVSKQEYLNKRKRNRVPEMIVSGITLCKYGALCSKELCPFGHPTPASIEAKVIDIVWCEDGKGCKNQSCRKAHPSPGYLSASVEGGNKGGNNSSFRPQRSTGGAQKSLEQCRFGMGCTNYNCPRRHATSGVPCREGAGCQRIDCTFAHPFLDDCKFGVKCTNALCMFQHPEGRSLPPNKWVKKDQTQSSDTNSIGTDERMFAVSEDQVMERAEQSSVV</sequence>
<dbReference type="InterPro" id="IPR048410">
    <property type="entry name" value="Znf-CCCH_2-like_3"/>
</dbReference>
<evidence type="ECO:0000256" key="2">
    <source>
        <dbReference type="ARBA" id="ARBA00008423"/>
    </source>
</evidence>
<organism evidence="12">
    <name type="scientific">Candida tenuis (strain ATCC 10573 / BCRC 21748 / CBS 615 / JCM 9827 / NBRC 10315 / NRRL Y-1498 / VKM Y-70)</name>
    <name type="common">Yeast</name>
    <name type="synonym">Yamadazyma tenuis</name>
    <dbReference type="NCBI Taxonomy" id="590646"/>
    <lineage>
        <taxon>Eukaryota</taxon>
        <taxon>Fungi</taxon>
        <taxon>Dikarya</taxon>
        <taxon>Ascomycota</taxon>
        <taxon>Saccharomycotina</taxon>
        <taxon>Pichiomycetes</taxon>
        <taxon>Debaryomycetaceae</taxon>
        <taxon>Yamadazyma</taxon>
    </lineage>
</organism>
<dbReference type="GO" id="GO:0043488">
    <property type="term" value="P:regulation of mRNA stability"/>
    <property type="evidence" value="ECO:0007669"/>
    <property type="project" value="InterPro"/>
</dbReference>
<evidence type="ECO:0000256" key="8">
    <source>
        <dbReference type="SAM" id="MobiDB-lite"/>
    </source>
</evidence>
<feature type="compositionally biased region" description="Polar residues" evidence="8">
    <location>
        <begin position="385"/>
        <end position="394"/>
    </location>
</feature>
<dbReference type="Pfam" id="PF14608">
    <property type="entry name" value="zf-CCCH_2"/>
    <property type="match status" value="5"/>
</dbReference>
<dbReference type="InterPro" id="IPR049017">
    <property type="entry name" value="Nab2_Znf4"/>
</dbReference>
<feature type="compositionally biased region" description="Low complexity" evidence="8">
    <location>
        <begin position="1"/>
        <end position="22"/>
    </location>
</feature>
<dbReference type="FunFam" id="4.10.1000.40:FF:000003">
    <property type="entry name" value="Nuclear polyadenylated RNA-binding protein NAB2"/>
    <property type="match status" value="1"/>
</dbReference>
<keyword evidence="12" id="KW-1185">Reference proteome</keyword>
<dbReference type="Gene3D" id="4.10.1000.40">
    <property type="match status" value="3"/>
</dbReference>
<evidence type="ECO:0008006" key="13">
    <source>
        <dbReference type="Google" id="ProtNLM"/>
    </source>
</evidence>
<evidence type="ECO:0000259" key="10">
    <source>
        <dbReference type="Pfam" id="PF21803"/>
    </source>
</evidence>
<feature type="compositionally biased region" description="Polar residues" evidence="8">
    <location>
        <begin position="289"/>
        <end position="301"/>
    </location>
</feature>
<name>G3B6X1_CANTC</name>
<evidence type="ECO:0000256" key="1">
    <source>
        <dbReference type="ARBA" id="ARBA00004123"/>
    </source>
</evidence>
<dbReference type="GO" id="GO:0005634">
    <property type="term" value="C:nucleus"/>
    <property type="evidence" value="ECO:0007669"/>
    <property type="project" value="UniProtKB-SubCell"/>
</dbReference>